<protein>
    <submittedName>
        <fullName evidence="1">Uncharacterized protein</fullName>
    </submittedName>
</protein>
<dbReference type="RefSeq" id="WP_263955035.1">
    <property type="nucleotide sequence ID" value="NZ_JAOYFC010000008.1"/>
</dbReference>
<comment type="caution">
    <text evidence="1">The sequence shown here is derived from an EMBL/GenBank/DDBJ whole genome shotgun (WGS) entry which is preliminary data.</text>
</comment>
<name>A0AAE3J266_9RHOB</name>
<dbReference type="Proteomes" id="UP001208041">
    <property type="component" value="Unassembled WGS sequence"/>
</dbReference>
<accession>A0AAE3J266</accession>
<sequence>MKFRLRNTSKGTLENRRVQFLEGPGKTEDVGDCASVINTEYSKDSDGTGKRGT</sequence>
<dbReference type="AlphaFoldDB" id="A0AAE3J266"/>
<evidence type="ECO:0000313" key="2">
    <source>
        <dbReference type="Proteomes" id="UP001208041"/>
    </source>
</evidence>
<organism evidence="1 2">
    <name type="scientific">Halocynthiibacter halioticoli</name>
    <dbReference type="NCBI Taxonomy" id="2986804"/>
    <lineage>
        <taxon>Bacteria</taxon>
        <taxon>Pseudomonadati</taxon>
        <taxon>Pseudomonadota</taxon>
        <taxon>Alphaproteobacteria</taxon>
        <taxon>Rhodobacterales</taxon>
        <taxon>Paracoccaceae</taxon>
        <taxon>Halocynthiibacter</taxon>
    </lineage>
</organism>
<proteinExistence type="predicted"/>
<keyword evidence="2" id="KW-1185">Reference proteome</keyword>
<evidence type="ECO:0000313" key="1">
    <source>
        <dbReference type="EMBL" id="MCV6826069.1"/>
    </source>
</evidence>
<reference evidence="1" key="1">
    <citation type="submission" date="2022-10" db="EMBL/GenBank/DDBJ databases">
        <authorList>
            <person name="Yue Y."/>
        </authorList>
    </citation>
    <scope>NUCLEOTIDE SEQUENCE</scope>
    <source>
        <strain evidence="1">Z654</strain>
    </source>
</reference>
<gene>
    <name evidence="1" type="ORF">OH136_16020</name>
</gene>
<dbReference type="EMBL" id="JAOYFC010000008">
    <property type="protein sequence ID" value="MCV6826069.1"/>
    <property type="molecule type" value="Genomic_DNA"/>
</dbReference>